<dbReference type="Gene3D" id="6.10.340.10">
    <property type="match status" value="1"/>
</dbReference>
<dbReference type="CDD" id="cd00082">
    <property type="entry name" value="HisKA"/>
    <property type="match status" value="1"/>
</dbReference>
<dbReference type="Gene3D" id="3.30.70.1230">
    <property type="entry name" value="Nucleotide cyclase"/>
    <property type="match status" value="1"/>
</dbReference>
<feature type="repeat" description="TPR" evidence="15">
    <location>
        <begin position="1027"/>
        <end position="1060"/>
    </location>
</feature>
<dbReference type="PROSITE" id="PS50125">
    <property type="entry name" value="GUANYLATE_CYCLASE_2"/>
    <property type="match status" value="1"/>
</dbReference>
<dbReference type="SUPFAM" id="SSF55874">
    <property type="entry name" value="ATPase domain of HSP90 chaperone/DNA topoisomerase II/histidine kinase"/>
    <property type="match status" value="1"/>
</dbReference>
<evidence type="ECO:0000256" key="10">
    <source>
        <dbReference type="ARBA" id="ARBA00022989"/>
    </source>
</evidence>
<dbReference type="eggNOG" id="COG2770">
    <property type="taxonomic scope" value="Bacteria"/>
</dbReference>
<dbReference type="CDD" id="cd18773">
    <property type="entry name" value="PDC1_HK_sensor"/>
    <property type="match status" value="1"/>
</dbReference>
<dbReference type="InterPro" id="IPR003660">
    <property type="entry name" value="HAMP_dom"/>
</dbReference>
<dbReference type="SUPFAM" id="SSF52172">
    <property type="entry name" value="CheY-like"/>
    <property type="match status" value="1"/>
</dbReference>
<dbReference type="CDD" id="cd16922">
    <property type="entry name" value="HATPase_EvgS-ArcB-TorS-like"/>
    <property type="match status" value="1"/>
</dbReference>
<dbReference type="InterPro" id="IPR001054">
    <property type="entry name" value="A/G_cyclase"/>
</dbReference>
<dbReference type="PANTHER" id="PTHR43047">
    <property type="entry name" value="TWO-COMPONENT HISTIDINE PROTEIN KINASE"/>
    <property type="match status" value="1"/>
</dbReference>
<dbReference type="Gene3D" id="3.30.565.10">
    <property type="entry name" value="Histidine kinase-like ATPase, C-terminal domain"/>
    <property type="match status" value="1"/>
</dbReference>
<keyword evidence="10 17" id="KW-1133">Transmembrane helix</keyword>
<evidence type="ECO:0000313" key="22">
    <source>
        <dbReference type="EMBL" id="AFZ06073.1"/>
    </source>
</evidence>
<evidence type="ECO:0000256" key="15">
    <source>
        <dbReference type="PROSITE-ProRule" id="PRU00339"/>
    </source>
</evidence>
<evidence type="ECO:0000256" key="11">
    <source>
        <dbReference type="ARBA" id="ARBA00023012"/>
    </source>
</evidence>
<dbReference type="PANTHER" id="PTHR43047:SF72">
    <property type="entry name" value="OSMOSENSING HISTIDINE PROTEIN KINASE SLN1"/>
    <property type="match status" value="1"/>
</dbReference>
<evidence type="ECO:0000256" key="13">
    <source>
        <dbReference type="ARBA" id="ARBA00074306"/>
    </source>
</evidence>
<dbReference type="InterPro" id="IPR036097">
    <property type="entry name" value="HisK_dim/P_sf"/>
</dbReference>
<dbReference type="PRINTS" id="PR00344">
    <property type="entry name" value="BCTRLSENSOR"/>
</dbReference>
<evidence type="ECO:0000259" key="19">
    <source>
        <dbReference type="PROSITE" id="PS50110"/>
    </source>
</evidence>
<dbReference type="Gene3D" id="1.10.287.130">
    <property type="match status" value="1"/>
</dbReference>
<dbReference type="OrthoDB" id="337251at2"/>
<evidence type="ECO:0000256" key="17">
    <source>
        <dbReference type="SAM" id="Phobius"/>
    </source>
</evidence>
<dbReference type="InterPro" id="IPR036890">
    <property type="entry name" value="HATPase_C_sf"/>
</dbReference>
<evidence type="ECO:0000256" key="6">
    <source>
        <dbReference type="ARBA" id="ARBA00022553"/>
    </source>
</evidence>
<evidence type="ECO:0000259" key="20">
    <source>
        <dbReference type="PROSITE" id="PS50125"/>
    </source>
</evidence>
<organism evidence="22 23">
    <name type="scientific">Phormidium nigroviride PCC 7112</name>
    <dbReference type="NCBI Taxonomy" id="179408"/>
    <lineage>
        <taxon>Bacteria</taxon>
        <taxon>Bacillati</taxon>
        <taxon>Cyanobacteriota</taxon>
        <taxon>Cyanophyceae</taxon>
        <taxon>Oscillatoriophycideae</taxon>
        <taxon>Oscillatoriales</taxon>
        <taxon>Oscillatoriaceae</taxon>
        <taxon>Phormidium</taxon>
    </lineage>
</organism>
<evidence type="ECO:0000313" key="23">
    <source>
        <dbReference type="Proteomes" id="UP000010478"/>
    </source>
</evidence>
<dbReference type="CDD" id="cd07302">
    <property type="entry name" value="CHD"/>
    <property type="match status" value="1"/>
</dbReference>
<keyword evidence="11" id="KW-0902">Two-component regulatory system</keyword>
<evidence type="ECO:0000259" key="18">
    <source>
        <dbReference type="PROSITE" id="PS50109"/>
    </source>
</evidence>
<dbReference type="GO" id="GO:0009190">
    <property type="term" value="P:cyclic nucleotide biosynthetic process"/>
    <property type="evidence" value="ECO:0007669"/>
    <property type="project" value="InterPro"/>
</dbReference>
<feature type="transmembrane region" description="Helical" evidence="17">
    <location>
        <begin position="12"/>
        <end position="32"/>
    </location>
</feature>
<proteinExistence type="inferred from homology"/>
<keyword evidence="5" id="KW-1003">Cell membrane</keyword>
<dbReference type="InterPro" id="IPR003594">
    <property type="entry name" value="HATPase_dom"/>
</dbReference>
<comment type="catalytic activity">
    <reaction evidence="1">
        <text>ATP + protein L-histidine = ADP + protein N-phospho-L-histidine.</text>
        <dbReference type="EC" id="2.7.13.3"/>
    </reaction>
</comment>
<dbReference type="PROSITE" id="PS50109">
    <property type="entry name" value="HIS_KIN"/>
    <property type="match status" value="1"/>
</dbReference>
<evidence type="ECO:0000256" key="9">
    <source>
        <dbReference type="ARBA" id="ARBA00022777"/>
    </source>
</evidence>
<dbReference type="PROSITE" id="PS50005">
    <property type="entry name" value="TPR"/>
    <property type="match status" value="1"/>
</dbReference>
<dbReference type="Pfam" id="PF00672">
    <property type="entry name" value="HAMP"/>
    <property type="match status" value="1"/>
</dbReference>
<dbReference type="InterPro" id="IPR003661">
    <property type="entry name" value="HisK_dim/P_dom"/>
</dbReference>
<dbReference type="InterPro" id="IPR011006">
    <property type="entry name" value="CheY-like_superfamily"/>
</dbReference>
<feature type="domain" description="Response regulatory" evidence="19">
    <location>
        <begin position="681"/>
        <end position="798"/>
    </location>
</feature>
<name>K9VD63_9CYAN</name>
<evidence type="ECO:0000256" key="5">
    <source>
        <dbReference type="ARBA" id="ARBA00022475"/>
    </source>
</evidence>
<dbReference type="InterPro" id="IPR029787">
    <property type="entry name" value="Nucleotide_cyclase"/>
</dbReference>
<dbReference type="Pfam" id="PF00211">
    <property type="entry name" value="Guanylate_cyc"/>
    <property type="match status" value="1"/>
</dbReference>
<evidence type="ECO:0000256" key="2">
    <source>
        <dbReference type="ARBA" id="ARBA00004651"/>
    </source>
</evidence>
<dbReference type="PROSITE" id="PS50110">
    <property type="entry name" value="RESPONSE_REGULATORY"/>
    <property type="match status" value="1"/>
</dbReference>
<dbReference type="EMBL" id="CP003614">
    <property type="protein sequence ID" value="AFZ06073.1"/>
    <property type="molecule type" value="Genomic_DNA"/>
</dbReference>
<dbReference type="Gene3D" id="3.30.450.20">
    <property type="entry name" value="PAS domain"/>
    <property type="match status" value="1"/>
</dbReference>
<feature type="modified residue" description="4-aspartylphosphate" evidence="14">
    <location>
        <position position="731"/>
    </location>
</feature>
<dbReference type="SUPFAM" id="SSF158472">
    <property type="entry name" value="HAMP domain-like"/>
    <property type="match status" value="1"/>
</dbReference>
<evidence type="ECO:0000256" key="8">
    <source>
        <dbReference type="ARBA" id="ARBA00022692"/>
    </source>
</evidence>
<evidence type="ECO:0000256" key="3">
    <source>
        <dbReference type="ARBA" id="ARBA00006402"/>
    </source>
</evidence>
<comment type="subcellular location">
    <subcellularLocation>
        <location evidence="2">Cell membrane</location>
        <topology evidence="2">Multi-pass membrane protein</topology>
    </subcellularLocation>
</comment>
<feature type="domain" description="Guanylate cyclase" evidence="20">
    <location>
        <begin position="838"/>
        <end position="964"/>
    </location>
</feature>
<dbReference type="GO" id="GO:0000155">
    <property type="term" value="F:phosphorelay sensor kinase activity"/>
    <property type="evidence" value="ECO:0007669"/>
    <property type="project" value="InterPro"/>
</dbReference>
<dbReference type="Gene3D" id="3.40.50.2300">
    <property type="match status" value="1"/>
</dbReference>
<dbReference type="SUPFAM" id="SSF55073">
    <property type="entry name" value="Nucleotide cyclase"/>
    <property type="match status" value="1"/>
</dbReference>
<feature type="domain" description="HAMP" evidence="21">
    <location>
        <begin position="312"/>
        <end position="364"/>
    </location>
</feature>
<keyword evidence="9" id="KW-0418">Kinase</keyword>
<dbReference type="SMART" id="SM00044">
    <property type="entry name" value="CYCc"/>
    <property type="match status" value="1"/>
</dbReference>
<dbReference type="SMART" id="SM00388">
    <property type="entry name" value="HisKA"/>
    <property type="match status" value="1"/>
</dbReference>
<dbReference type="Pfam" id="PF00072">
    <property type="entry name" value="Response_reg"/>
    <property type="match status" value="1"/>
</dbReference>
<keyword evidence="12 17" id="KW-0472">Membrane</keyword>
<dbReference type="eggNOG" id="COG2205">
    <property type="taxonomic scope" value="Bacteria"/>
</dbReference>
<dbReference type="GO" id="GO:0005886">
    <property type="term" value="C:plasma membrane"/>
    <property type="evidence" value="ECO:0007669"/>
    <property type="project" value="UniProtKB-SubCell"/>
</dbReference>
<evidence type="ECO:0000256" key="1">
    <source>
        <dbReference type="ARBA" id="ARBA00000085"/>
    </source>
</evidence>
<dbReference type="CDD" id="cd06225">
    <property type="entry name" value="HAMP"/>
    <property type="match status" value="1"/>
</dbReference>
<evidence type="ECO:0000256" key="4">
    <source>
        <dbReference type="ARBA" id="ARBA00012438"/>
    </source>
</evidence>
<dbReference type="SMART" id="SM00304">
    <property type="entry name" value="HAMP"/>
    <property type="match status" value="1"/>
</dbReference>
<feature type="coiled-coil region" evidence="16">
    <location>
        <begin position="356"/>
        <end position="386"/>
    </location>
</feature>
<evidence type="ECO:0000256" key="16">
    <source>
        <dbReference type="SAM" id="Coils"/>
    </source>
</evidence>
<keyword evidence="23" id="KW-1185">Reference proteome</keyword>
<dbReference type="GO" id="GO:0004016">
    <property type="term" value="F:adenylate cyclase activity"/>
    <property type="evidence" value="ECO:0007669"/>
    <property type="project" value="UniProtKB-ARBA"/>
</dbReference>
<dbReference type="PATRIC" id="fig|179408.3.peg.1882"/>
<reference evidence="22 23" key="1">
    <citation type="submission" date="2012-05" db="EMBL/GenBank/DDBJ databases">
        <title>Finished chromosome of genome of Oscillatoria sp. PCC 7112.</title>
        <authorList>
            <consortium name="US DOE Joint Genome Institute"/>
            <person name="Gugger M."/>
            <person name="Coursin T."/>
            <person name="Rippka R."/>
            <person name="Tandeau De Marsac N."/>
            <person name="Huntemann M."/>
            <person name="Wei C.-L."/>
            <person name="Han J."/>
            <person name="Detter J.C."/>
            <person name="Han C."/>
            <person name="Tapia R."/>
            <person name="Davenport K."/>
            <person name="Daligault H."/>
            <person name="Erkkila T."/>
            <person name="Gu W."/>
            <person name="Munk A.C.C."/>
            <person name="Teshima H."/>
            <person name="Xu Y."/>
            <person name="Chain P."/>
            <person name="Chen A."/>
            <person name="Krypides N."/>
            <person name="Mavromatis K."/>
            <person name="Markowitz V."/>
            <person name="Szeto E."/>
            <person name="Ivanova N."/>
            <person name="Mikhailova N."/>
            <person name="Ovchinnikova G."/>
            <person name="Pagani I."/>
            <person name="Pati A."/>
            <person name="Goodwin L."/>
            <person name="Peters L."/>
            <person name="Pitluck S."/>
            <person name="Woyke T."/>
            <person name="Kerfeld C."/>
        </authorList>
    </citation>
    <scope>NUCLEOTIDE SEQUENCE [LARGE SCALE GENOMIC DNA]</scope>
    <source>
        <strain evidence="22 23">PCC 7112</strain>
    </source>
</reference>
<comment type="similarity">
    <text evidence="3">In the N-terminal section; belongs to the phytochrome family.</text>
</comment>
<dbReference type="Pfam" id="PF02518">
    <property type="entry name" value="HATPase_c"/>
    <property type="match status" value="1"/>
</dbReference>
<dbReference type="FunFam" id="3.30.565.10:FF:000010">
    <property type="entry name" value="Sensor histidine kinase RcsC"/>
    <property type="match status" value="1"/>
</dbReference>
<dbReference type="STRING" id="179408.Osc7112_1555"/>
<dbReference type="RefSeq" id="WP_015175391.1">
    <property type="nucleotide sequence ID" value="NC_019729.1"/>
</dbReference>
<dbReference type="eggNOG" id="COG0745">
    <property type="taxonomic scope" value="Bacteria"/>
</dbReference>
<feature type="domain" description="Histidine kinase" evidence="18">
    <location>
        <begin position="386"/>
        <end position="627"/>
    </location>
</feature>
<feature type="transmembrane region" description="Helical" evidence="17">
    <location>
        <begin position="288"/>
        <end position="311"/>
    </location>
</feature>
<dbReference type="CDD" id="cd18774">
    <property type="entry name" value="PDC2_HK_sensor"/>
    <property type="match status" value="1"/>
</dbReference>
<keyword evidence="7" id="KW-0808">Transferase</keyword>
<dbReference type="Pfam" id="PF00512">
    <property type="entry name" value="HisKA"/>
    <property type="match status" value="1"/>
</dbReference>
<dbReference type="HOGENOM" id="CLU_000445_114_10_3"/>
<protein>
    <recommendedName>
        <fullName evidence="13">Circadian input-output histidine kinase CikA</fullName>
        <ecNumber evidence="4">2.7.13.3</ecNumber>
    </recommendedName>
</protein>
<dbReference type="SMART" id="SM00387">
    <property type="entry name" value="HATPase_c"/>
    <property type="match status" value="1"/>
</dbReference>
<keyword evidence="15" id="KW-0802">TPR repeat</keyword>
<gene>
    <name evidence="22" type="ORF">Osc7112_1555</name>
</gene>
<dbReference type="InterPro" id="IPR005467">
    <property type="entry name" value="His_kinase_dom"/>
</dbReference>
<dbReference type="SMART" id="SM00448">
    <property type="entry name" value="REC"/>
    <property type="match status" value="1"/>
</dbReference>
<keyword evidence="8 17" id="KW-0812">Transmembrane</keyword>
<accession>K9VD63</accession>
<dbReference type="Pfam" id="PF02743">
    <property type="entry name" value="dCache_1"/>
    <property type="match status" value="1"/>
</dbReference>
<dbReference type="AlphaFoldDB" id="K9VD63"/>
<dbReference type="GO" id="GO:0009927">
    <property type="term" value="F:histidine phosphotransfer kinase activity"/>
    <property type="evidence" value="ECO:0007669"/>
    <property type="project" value="TreeGrafter"/>
</dbReference>
<evidence type="ECO:0000256" key="12">
    <source>
        <dbReference type="ARBA" id="ARBA00023136"/>
    </source>
</evidence>
<dbReference type="SUPFAM" id="SSF47384">
    <property type="entry name" value="Homodimeric domain of signal transducing histidine kinase"/>
    <property type="match status" value="1"/>
</dbReference>
<evidence type="ECO:0000256" key="7">
    <source>
        <dbReference type="ARBA" id="ARBA00022679"/>
    </source>
</evidence>
<evidence type="ECO:0000259" key="21">
    <source>
        <dbReference type="PROSITE" id="PS50885"/>
    </source>
</evidence>
<dbReference type="eggNOG" id="COG2114">
    <property type="taxonomic scope" value="Bacteria"/>
</dbReference>
<dbReference type="InterPro" id="IPR004358">
    <property type="entry name" value="Sig_transdc_His_kin-like_C"/>
</dbReference>
<dbReference type="InterPro" id="IPR033479">
    <property type="entry name" value="dCache_1"/>
</dbReference>
<dbReference type="KEGG" id="oni:Osc7112_1555"/>
<keyword evidence="16" id="KW-0175">Coiled coil</keyword>
<evidence type="ECO:0000256" key="14">
    <source>
        <dbReference type="PROSITE-ProRule" id="PRU00169"/>
    </source>
</evidence>
<dbReference type="EC" id="2.7.13.3" evidence="4"/>
<dbReference type="Proteomes" id="UP000010478">
    <property type="component" value="Chromosome"/>
</dbReference>
<dbReference type="InterPro" id="IPR001789">
    <property type="entry name" value="Sig_transdc_resp-reg_receiver"/>
</dbReference>
<sequence precursor="true">MSSIANQLRYGFVSIVVASVLMAGSTLAYLSFRGQIEQTKQLQYERSQAAAVQISAYLDNLQRQLNYLSELRGLTEFNPETQRSILEGLVNSNSAYEVVGIFNSQGQILQAMSPYESFSIYSLNLAGISAETPVFWETFRQSQNYVSPVDVDLKTAVNVVNLAVPVRDNNNQIAGVLFARVSLNFLTQIAARSQVGKTGYSYVLDHRSVLISETGSKINPYLLQDLRGRSFVRELSKLALASAIQSPIVYRGLRGEEVIGTGAIVRRVQWMVVVELPTAEAYAPVRNLLYVMGAVTLASALVAVGLGVAFARSITHPLESLTSAATKMSSGMFETRVNIAASNELGKLANAFNSMAGQLEVSFTKLEQQNAQLQRLDKLKDEFLANTSHELRTPLNGIIGLTESLLDGATGQLPEATISNLEIIASSGRRLCNLINDILDFSKLRHKNIELQIKPVGIREIVDIVVTLSQPLIGTKNLQLINSVTADIPLVDADENRVQQILYNLIGNAIKFTDNGTVEISANAIGLDSPPLAEKESSLTSQLQSLIVRSKLQITVSDTGIGIAEDKLERIFKSFEQADGSTSREYGGTGLGLAVTKKLVELHGSEIQVYSKVGMGSQFTFSLPISQNQYLDRKQLPATVRPSLVSRTNDRKLITNATAAPTFNDNSLSDDKECQENSRVKILIVDDEAVNIQVLANNLLLEKYALAKASSGREALALIDRGYKPDLILLDLMMPRMTGYEVCEKIREKFTAIEVPIVMLTAKNQVSDLVQGFNAGANDFLTKPFVKNELLARIKTHIRLAKVNAAYGRFVPHDFLRFLGHESIVDVRLGDQIQKEMTVLFSDIRSFTAISEGMTPQENFSFLNSYLSRVSPVIRAHQGFIDKYIGDAIMALFPESADDAVCAAVEMQKQVMVYNQHRQLSNYAPITIGIGLHAGSLMLGTIGEQERMESTVIADAVNLASRLEGLTKVYGAGILVSDSILERLGDREKYMCRFVDRVTVKGKKSAVSVFEIYDAETEQSIELKQETAAEFKLGLEFYFERKFSKAQKIFKDICEINPQDKLAAIYCQRSLKNRMYGVPEGWSGIEALDEK</sequence>
<keyword evidence="6 14" id="KW-0597">Phosphoprotein</keyword>
<dbReference type="PROSITE" id="PS50885">
    <property type="entry name" value="HAMP"/>
    <property type="match status" value="1"/>
</dbReference>
<dbReference type="InterPro" id="IPR019734">
    <property type="entry name" value="TPR_rpt"/>
</dbReference>